<sequence>MNIKESSFSYIAVVAVTLVSLVCLCMYGIQGIYSFSLFPDEFGYWAGAAKVLGYDFSEITSIGSFYSFGYSLILMPVMKIFSDSVLAYRAAVVVNLLLQVSSFFIFTKIADRLFENTDRLTGAILSGIAVLYPSWVFYVQMTMSEALLFFMYTLVVFLMMFYLDNPSVYAGILVAIAAIYVYSVHMRTVGIPIAVICTILFDCVLRQKRHGSGKCFLIAGMSVSLIICGFILCLFLKKYMIGVLYSGGAKNVTAINDYSGQMSKFAELFTVAGIGRFFAAMSGKVLYLGCASFGMGYIGIYALVKRVIRKDVKALFVLLASLFQFVVMCIYLIHSADVVEERYDLFLNGRYIDYVVPLLTVIGMNEVLHCRVNIRIIASLVSVMISSAAISCMVVLRNKVGMRDPHGMLMVGMSYFMDEKNVRPARTIIISTVFALLVMFVMMGIALFYQKSGNFYVLCIIHLFLIGLSYNACDHFIYIGQSYIYGDIQVADEIAGLRKEGHSGEVILIYEGGLEYIDTVQFRLRDEHIGVIYAGIRGELSKLKDDDLVLVDYESDLNAELSKKYDSSWESGHFELYYNKVGREN</sequence>
<feature type="transmembrane region" description="Helical" evidence="1">
    <location>
        <begin position="455"/>
        <end position="473"/>
    </location>
</feature>
<proteinExistence type="predicted"/>
<gene>
    <name evidence="2" type="ORF">SAMN02910451_00874</name>
</gene>
<keyword evidence="1" id="KW-1133">Transmembrane helix</keyword>
<evidence type="ECO:0008006" key="4">
    <source>
        <dbReference type="Google" id="ProtNLM"/>
    </source>
</evidence>
<dbReference type="Proteomes" id="UP000183047">
    <property type="component" value="Unassembled WGS sequence"/>
</dbReference>
<keyword evidence="1" id="KW-0472">Membrane</keyword>
<feature type="transmembrane region" description="Helical" evidence="1">
    <location>
        <begin position="7"/>
        <end position="33"/>
    </location>
</feature>
<accession>A0A1G5BY55</accession>
<feature type="transmembrane region" description="Helical" evidence="1">
    <location>
        <begin position="374"/>
        <end position="396"/>
    </location>
</feature>
<feature type="transmembrane region" description="Helical" evidence="1">
    <location>
        <begin position="119"/>
        <end position="139"/>
    </location>
</feature>
<dbReference type="OrthoDB" id="1997548at2"/>
<feature type="transmembrane region" description="Helical" evidence="1">
    <location>
        <begin position="427"/>
        <end position="449"/>
    </location>
</feature>
<evidence type="ECO:0000313" key="3">
    <source>
        <dbReference type="Proteomes" id="UP000183047"/>
    </source>
</evidence>
<keyword evidence="1" id="KW-0812">Transmembrane</keyword>
<feature type="transmembrane region" description="Helical" evidence="1">
    <location>
        <begin position="86"/>
        <end position="107"/>
    </location>
</feature>
<feature type="transmembrane region" description="Helical" evidence="1">
    <location>
        <begin position="53"/>
        <end position="74"/>
    </location>
</feature>
<organism evidence="2 3">
    <name type="scientific">Butyrivibrio hungatei</name>
    <dbReference type="NCBI Taxonomy" id="185008"/>
    <lineage>
        <taxon>Bacteria</taxon>
        <taxon>Bacillati</taxon>
        <taxon>Bacillota</taxon>
        <taxon>Clostridia</taxon>
        <taxon>Lachnospirales</taxon>
        <taxon>Lachnospiraceae</taxon>
        <taxon>Butyrivibrio</taxon>
    </lineage>
</organism>
<keyword evidence="3" id="KW-1185">Reference proteome</keyword>
<feature type="transmembrane region" description="Helical" evidence="1">
    <location>
        <begin position="169"/>
        <end position="201"/>
    </location>
</feature>
<feature type="transmembrane region" description="Helical" evidence="1">
    <location>
        <begin position="213"/>
        <end position="237"/>
    </location>
</feature>
<reference evidence="3" key="1">
    <citation type="submission" date="2016-10" db="EMBL/GenBank/DDBJ databases">
        <authorList>
            <person name="Varghese N."/>
            <person name="Submissions S."/>
        </authorList>
    </citation>
    <scope>NUCLEOTIDE SEQUENCE [LARGE SCALE GENOMIC DNA]</scope>
    <source>
        <strain evidence="3">XBD2006</strain>
    </source>
</reference>
<name>A0A1G5BY55_9FIRM</name>
<feature type="transmembrane region" description="Helical" evidence="1">
    <location>
        <begin position="316"/>
        <end position="334"/>
    </location>
</feature>
<dbReference type="RefSeq" id="WP_074461610.1">
    <property type="nucleotide sequence ID" value="NZ_FMUR01000005.1"/>
</dbReference>
<protein>
    <recommendedName>
        <fullName evidence="4">Dolichyl-phosphate-mannose-protein mannosyltransferase</fullName>
    </recommendedName>
</protein>
<feature type="transmembrane region" description="Helical" evidence="1">
    <location>
        <begin position="146"/>
        <end position="163"/>
    </location>
</feature>
<evidence type="ECO:0000256" key="1">
    <source>
        <dbReference type="SAM" id="Phobius"/>
    </source>
</evidence>
<evidence type="ECO:0000313" key="2">
    <source>
        <dbReference type="EMBL" id="SCX94997.1"/>
    </source>
</evidence>
<dbReference type="AlphaFoldDB" id="A0A1G5BY55"/>
<dbReference type="EMBL" id="FMUR01000005">
    <property type="protein sequence ID" value="SCX94997.1"/>
    <property type="molecule type" value="Genomic_DNA"/>
</dbReference>
<feature type="transmembrane region" description="Helical" evidence="1">
    <location>
        <begin position="285"/>
        <end position="304"/>
    </location>
</feature>